<sequence>MIIHRKAMLTENDSSEHLLAKIISLEDLYLKIIDINKFFT</sequence>
<protein>
    <submittedName>
        <fullName evidence="1">Uncharacterized protein</fullName>
    </submittedName>
</protein>
<comment type="caution">
    <text evidence="1">The sequence shown here is derived from an EMBL/GenBank/DDBJ whole genome shotgun (WGS) entry which is preliminary data.</text>
</comment>
<accession>A0AAW3H9S8</accession>
<evidence type="ECO:0000313" key="1">
    <source>
        <dbReference type="EMBL" id="KJX28621.1"/>
    </source>
</evidence>
<dbReference type="AlphaFoldDB" id="A0AAW3H9S8"/>
<name>A0AAW3H9S8_9ENTR</name>
<organism evidence="1 2">
    <name type="scientific">Enterobacter chengduensis</name>
    <dbReference type="NCBI Taxonomy" id="2494701"/>
    <lineage>
        <taxon>Bacteria</taxon>
        <taxon>Pseudomonadati</taxon>
        <taxon>Pseudomonadota</taxon>
        <taxon>Gammaproteobacteria</taxon>
        <taxon>Enterobacterales</taxon>
        <taxon>Enterobacteriaceae</taxon>
        <taxon>Enterobacter</taxon>
        <taxon>Enterobacter cloacae complex</taxon>
    </lineage>
</organism>
<gene>
    <name evidence="1" type="ORF">SG71_24260</name>
</gene>
<reference evidence="1 2" key="1">
    <citation type="submission" date="2015-02" db="EMBL/GenBank/DDBJ databases">
        <authorList>
            <person name="Adams M."/>
            <person name="Sutton G."/>
            <person name="Nelson K."/>
            <person name="Bonomo R."/>
            <person name="McCorrison J."/>
            <person name="Sanka R."/>
            <person name="Brinkac L."/>
            <person name="Nierman W."/>
        </authorList>
    </citation>
    <scope>NUCLEOTIDE SEQUENCE [LARGE SCALE GENOMIC DNA]</scope>
    <source>
        <strain evidence="1 2">CIDEIMsCOL9</strain>
    </source>
</reference>
<dbReference type="EMBL" id="JZKT01000069">
    <property type="protein sequence ID" value="KJX28621.1"/>
    <property type="molecule type" value="Genomic_DNA"/>
</dbReference>
<proteinExistence type="predicted"/>
<evidence type="ECO:0000313" key="2">
    <source>
        <dbReference type="Proteomes" id="UP000033354"/>
    </source>
</evidence>
<dbReference type="Proteomes" id="UP000033354">
    <property type="component" value="Unassembled WGS sequence"/>
</dbReference>
<keyword evidence="2" id="KW-1185">Reference proteome</keyword>